<dbReference type="InterPro" id="IPR050342">
    <property type="entry name" value="HMGB"/>
</dbReference>
<reference evidence="6" key="2">
    <citation type="journal article" date="2013" name="G3 (Bethesda)">
        <title>Genomes of Ashbya fungi isolated from insects reveal four mating-type loci, numerous translocations, lack of transposons, and distinct gene duplications.</title>
        <authorList>
            <person name="Dietrich F.S."/>
            <person name="Voegeli S."/>
            <person name="Kuo S."/>
            <person name="Philippsen P."/>
        </authorList>
    </citation>
    <scope>GENOME REANNOTATION</scope>
    <source>
        <strain evidence="6">ATCC 10895 / CBS 109.51 / FGSC 9923 / NRRL Y-1056</strain>
    </source>
</reference>
<protein>
    <submittedName>
        <fullName evidence="5">AGL073C-Ap</fullName>
    </submittedName>
</protein>
<gene>
    <name evidence="5" type="ORF">AGOS_AGL073CA</name>
</gene>
<evidence type="ECO:0000313" key="5">
    <source>
        <dbReference type="EMBL" id="ADJ41738.1"/>
    </source>
</evidence>
<feature type="domain" description="HMG box" evidence="4">
    <location>
        <begin position="209"/>
        <end position="277"/>
    </location>
</feature>
<dbReference type="Proteomes" id="UP000000591">
    <property type="component" value="Chromosome VII"/>
</dbReference>
<dbReference type="GO" id="GO:0005634">
    <property type="term" value="C:nucleus"/>
    <property type="evidence" value="ECO:0000318"/>
    <property type="project" value="GO_Central"/>
</dbReference>
<dbReference type="eggNOG" id="KOG0381">
    <property type="taxonomic scope" value="Eukaryota"/>
</dbReference>
<dbReference type="Pfam" id="PF00505">
    <property type="entry name" value="HMG_box"/>
    <property type="match status" value="2"/>
</dbReference>
<organism evidence="5 6">
    <name type="scientific">Eremothecium gossypii (strain ATCC 10895 / CBS 109.51 / FGSC 9923 / NRRL Y-1056)</name>
    <name type="common">Yeast</name>
    <name type="synonym">Ashbya gossypii</name>
    <dbReference type="NCBI Taxonomy" id="284811"/>
    <lineage>
        <taxon>Eukaryota</taxon>
        <taxon>Fungi</taxon>
        <taxon>Dikarya</taxon>
        <taxon>Ascomycota</taxon>
        <taxon>Saccharomycotina</taxon>
        <taxon>Saccharomycetes</taxon>
        <taxon>Saccharomycetales</taxon>
        <taxon>Saccharomycetaceae</taxon>
        <taxon>Eremothecium</taxon>
    </lineage>
</organism>
<dbReference type="PANTHER" id="PTHR48112">
    <property type="entry name" value="HIGH MOBILITY GROUP PROTEIN DSP1"/>
    <property type="match status" value="1"/>
</dbReference>
<name>D8FGG1_EREGS</name>
<dbReference type="HOGENOM" id="CLU_739606_0_0_1"/>
<evidence type="ECO:0000256" key="3">
    <source>
        <dbReference type="SAM" id="MobiDB-lite"/>
    </source>
</evidence>
<feature type="compositionally biased region" description="Basic residues" evidence="3">
    <location>
        <begin position="199"/>
        <end position="209"/>
    </location>
</feature>
<keyword evidence="6" id="KW-1185">Reference proteome</keyword>
<proteinExistence type="predicted"/>
<feature type="region of interest" description="Disordered" evidence="3">
    <location>
        <begin position="1"/>
        <end position="24"/>
    </location>
</feature>
<dbReference type="InParanoid" id="D8FGG1"/>
<dbReference type="STRING" id="284811.D8FGG1"/>
<evidence type="ECO:0000313" key="6">
    <source>
        <dbReference type="Proteomes" id="UP000000591"/>
    </source>
</evidence>
<dbReference type="GO" id="GO:0006338">
    <property type="term" value="P:chromatin remodeling"/>
    <property type="evidence" value="ECO:0000318"/>
    <property type="project" value="GO_Central"/>
</dbReference>
<reference evidence="5 6" key="1">
    <citation type="journal article" date="2004" name="Science">
        <title>The Ashbya gossypii genome as a tool for mapping the ancient Saccharomyces cerevisiae genome.</title>
        <authorList>
            <person name="Dietrich F.S."/>
            <person name="Voegeli S."/>
            <person name="Brachat S."/>
            <person name="Lerch A."/>
            <person name="Gates K."/>
            <person name="Steiner S."/>
            <person name="Mohr C."/>
            <person name="Pohlmann R."/>
            <person name="Luedi P."/>
            <person name="Choi S."/>
            <person name="Wing R.A."/>
            <person name="Flavier A."/>
            <person name="Gaffney T.D."/>
            <person name="Philippsen P."/>
        </authorList>
    </citation>
    <scope>NUCLEOTIDE SEQUENCE [LARGE SCALE GENOMIC DNA]</scope>
    <source>
        <strain evidence="6">ATCC 10895 / CBS 109.51 / FGSC 9923 / NRRL Y-1056</strain>
    </source>
</reference>
<evidence type="ECO:0000256" key="1">
    <source>
        <dbReference type="ARBA" id="ARBA00023125"/>
    </source>
</evidence>
<dbReference type="GO" id="GO:0003677">
    <property type="term" value="F:DNA binding"/>
    <property type="evidence" value="ECO:0007669"/>
    <property type="project" value="UniProtKB-UniRule"/>
</dbReference>
<dbReference type="OMA" id="KYTDAYK"/>
<dbReference type="EMBL" id="AE016820">
    <property type="protein sequence ID" value="ADJ41738.1"/>
    <property type="molecule type" value="Genomic_DNA"/>
</dbReference>
<feature type="region of interest" description="Disordered" evidence="3">
    <location>
        <begin position="182"/>
        <end position="212"/>
    </location>
</feature>
<sequence>MNVPNMGSPDAHGAHGYYEEEGRGGGQGMAGNVGGNPAVMIAGPGGYYMAPVYPAGMPALPQQNTPQFSDAMFNSFLAQFGGQRQGGMSGGQVAPVGQVAAPVGQVTAPVGQQQVLPAQGQGGGSQRYFHAAMAAGGGPTMLEFQPQFAYAMAPQASQPAASYLPAGGAWGARRGARPYGGAAVAAAPKKMSTTQSRIEKRKRLKKQGPKRPSSAYFLFSMSIREELLRQYPDAKVPELSKLSSARWKELSEEDKKPFYEQFKDNWEKYRVARKEYEATLPPKRPSGPFIQFTSEMRPKLLKDNPDKSLIEITKLVGEQWRSLPPEEKQKYTDAYKQKLKEWEEFYPDEDLDEAAHAAGGLAAASSKIPVNSEH</sequence>
<dbReference type="InterPro" id="IPR036910">
    <property type="entry name" value="HMG_box_dom_sf"/>
</dbReference>
<dbReference type="InterPro" id="IPR009071">
    <property type="entry name" value="HMG_box_dom"/>
</dbReference>
<feature type="DNA-binding region" description="HMG box" evidence="2">
    <location>
        <begin position="282"/>
        <end position="350"/>
    </location>
</feature>
<dbReference type="Gene3D" id="1.10.30.10">
    <property type="entry name" value="High mobility group box domain"/>
    <property type="match status" value="2"/>
</dbReference>
<dbReference type="PROSITE" id="PS50118">
    <property type="entry name" value="HMG_BOX_2"/>
    <property type="match status" value="2"/>
</dbReference>
<feature type="DNA-binding region" description="HMG box" evidence="2">
    <location>
        <begin position="209"/>
        <end position="277"/>
    </location>
</feature>
<evidence type="ECO:0000256" key="2">
    <source>
        <dbReference type="PROSITE-ProRule" id="PRU00267"/>
    </source>
</evidence>
<keyword evidence="2" id="KW-0539">Nucleus</keyword>
<dbReference type="RefSeq" id="NP_001342231.1">
    <property type="nucleotide sequence ID" value="NM_001355357.1"/>
</dbReference>
<evidence type="ECO:0000259" key="4">
    <source>
        <dbReference type="PROSITE" id="PS50118"/>
    </source>
</evidence>
<accession>D8FGG1</accession>
<dbReference type="GeneID" id="9487908"/>
<keyword evidence="1 2" id="KW-0238">DNA-binding</keyword>
<dbReference type="AlphaFoldDB" id="D8FGG1"/>
<feature type="domain" description="HMG box" evidence="4">
    <location>
        <begin position="282"/>
        <end position="350"/>
    </location>
</feature>
<dbReference type="KEGG" id="ago:AGOS_AGL073CA"/>
<dbReference type="SMART" id="SM00398">
    <property type="entry name" value="HMG"/>
    <property type="match status" value="2"/>
</dbReference>
<dbReference type="SUPFAM" id="SSF47095">
    <property type="entry name" value="HMG-box"/>
    <property type="match status" value="2"/>
</dbReference>
<dbReference type="CDD" id="cd22012">
    <property type="entry name" value="HMG-box_ABF2_IXR1-like_rpt2"/>
    <property type="match status" value="1"/>
</dbReference>
<dbReference type="OrthoDB" id="5550281at2759"/>